<proteinExistence type="inferred from homology"/>
<evidence type="ECO:0000256" key="7">
    <source>
        <dbReference type="SAM" id="Phobius"/>
    </source>
</evidence>
<protein>
    <submittedName>
        <fullName evidence="9">FtsX-like permease family protein</fullName>
    </submittedName>
</protein>
<sequence length="467" mass="49969">MNTFSLALRNLLRNRRRSFTTLLAMVIGAVAILIFGGYSGNINLGLQTGFVRDSGHLQIQHKDYFLYGSGNPAAYGMKNYAQIVELVRNDAVLKPLLNVVTPTLSLGGIAGNFNAGVSRTVIGHGVVVAEQNKMRLWNEYGFPQKPYQMALTGSADNAVVIGTGVARVLQLCEPLKVKNCPQSTEKPTGPAAPNDITDLSALEAETDAKIQTANKSDASPRIELLAANVHGAPNVAGLDVVKAELHGVKELDDISVLLHLAQAQKLVYGGDAPQATAIVLQLKRTADIAAAQRRLEQLLANELKAENLEVHDFKTLNPSYGQITGMFGAIFGFISILIGAIVLFTVGNTMSMAVMERTVEIGTLRAMGVRRDGIRRLFVCEGLVLGLIGAALGVVLALGLAYLINHAGLTWMPPGNSEPIALTVRVWGETKMIVGTAVGLMLVAALSAWWPARRAAQMNIVDALRHV</sequence>
<feature type="transmembrane region" description="Helical" evidence="7">
    <location>
        <begin position="326"/>
        <end position="347"/>
    </location>
</feature>
<keyword evidence="4 7" id="KW-1133">Transmembrane helix</keyword>
<reference evidence="9 10" key="1">
    <citation type="submission" date="2019-11" db="EMBL/GenBank/DDBJ databases">
        <title>Novel Deefgea species.</title>
        <authorList>
            <person name="Han J.-H."/>
        </authorList>
    </citation>
    <scope>NUCLEOTIDE SEQUENCE [LARGE SCALE GENOMIC DNA]</scope>
    <source>
        <strain evidence="9 10">LMG 24817</strain>
    </source>
</reference>
<evidence type="ECO:0000256" key="5">
    <source>
        <dbReference type="ARBA" id="ARBA00023136"/>
    </source>
</evidence>
<evidence type="ECO:0000256" key="6">
    <source>
        <dbReference type="ARBA" id="ARBA00038076"/>
    </source>
</evidence>
<dbReference type="InterPro" id="IPR003838">
    <property type="entry name" value="ABC3_permease_C"/>
</dbReference>
<dbReference type="Pfam" id="PF02687">
    <property type="entry name" value="FtsX"/>
    <property type="match status" value="1"/>
</dbReference>
<evidence type="ECO:0000256" key="3">
    <source>
        <dbReference type="ARBA" id="ARBA00022692"/>
    </source>
</evidence>
<dbReference type="PANTHER" id="PTHR30572:SF4">
    <property type="entry name" value="ABC TRANSPORTER PERMEASE YTRF"/>
    <property type="match status" value="1"/>
</dbReference>
<keyword evidence="10" id="KW-1185">Reference proteome</keyword>
<name>A0ABS2CA95_9NEIS</name>
<dbReference type="InterPro" id="IPR050250">
    <property type="entry name" value="Macrolide_Exporter_MacB"/>
</dbReference>
<evidence type="ECO:0000259" key="8">
    <source>
        <dbReference type="Pfam" id="PF02687"/>
    </source>
</evidence>
<evidence type="ECO:0000313" key="9">
    <source>
        <dbReference type="EMBL" id="MBM5570937.1"/>
    </source>
</evidence>
<evidence type="ECO:0000256" key="4">
    <source>
        <dbReference type="ARBA" id="ARBA00022989"/>
    </source>
</evidence>
<comment type="similarity">
    <text evidence="6">Belongs to the ABC-4 integral membrane protein family.</text>
</comment>
<dbReference type="RefSeq" id="WP_203570205.1">
    <property type="nucleotide sequence ID" value="NZ_WOFE01000001.1"/>
</dbReference>
<keyword evidence="3 7" id="KW-0812">Transmembrane</keyword>
<organism evidence="9 10">
    <name type="scientific">Deefgea chitinilytica</name>
    <dbReference type="NCBI Taxonomy" id="570276"/>
    <lineage>
        <taxon>Bacteria</taxon>
        <taxon>Pseudomonadati</taxon>
        <taxon>Pseudomonadota</taxon>
        <taxon>Betaproteobacteria</taxon>
        <taxon>Neisseriales</taxon>
        <taxon>Chitinibacteraceae</taxon>
        <taxon>Deefgea</taxon>
    </lineage>
</organism>
<evidence type="ECO:0000256" key="1">
    <source>
        <dbReference type="ARBA" id="ARBA00004651"/>
    </source>
</evidence>
<dbReference type="EMBL" id="WOFE01000001">
    <property type="protein sequence ID" value="MBM5570937.1"/>
    <property type="molecule type" value="Genomic_DNA"/>
</dbReference>
<feature type="transmembrane region" description="Helical" evidence="7">
    <location>
        <begin position="21"/>
        <end position="38"/>
    </location>
</feature>
<accession>A0ABS2CA95</accession>
<keyword evidence="5 7" id="KW-0472">Membrane</keyword>
<feature type="transmembrane region" description="Helical" evidence="7">
    <location>
        <begin position="377"/>
        <end position="404"/>
    </location>
</feature>
<feature type="transmembrane region" description="Helical" evidence="7">
    <location>
        <begin position="432"/>
        <end position="450"/>
    </location>
</feature>
<dbReference type="Proteomes" id="UP001195660">
    <property type="component" value="Unassembled WGS sequence"/>
</dbReference>
<feature type="domain" description="ABC3 transporter permease C-terminal" evidence="8">
    <location>
        <begin position="333"/>
        <end position="460"/>
    </location>
</feature>
<comment type="subcellular location">
    <subcellularLocation>
        <location evidence="1">Cell membrane</location>
        <topology evidence="1">Multi-pass membrane protein</topology>
    </subcellularLocation>
</comment>
<keyword evidence="2" id="KW-1003">Cell membrane</keyword>
<comment type="caution">
    <text evidence="9">The sequence shown here is derived from an EMBL/GenBank/DDBJ whole genome shotgun (WGS) entry which is preliminary data.</text>
</comment>
<evidence type="ECO:0000256" key="2">
    <source>
        <dbReference type="ARBA" id="ARBA00022475"/>
    </source>
</evidence>
<dbReference type="PANTHER" id="PTHR30572">
    <property type="entry name" value="MEMBRANE COMPONENT OF TRANSPORTER-RELATED"/>
    <property type="match status" value="1"/>
</dbReference>
<evidence type="ECO:0000313" key="10">
    <source>
        <dbReference type="Proteomes" id="UP001195660"/>
    </source>
</evidence>
<gene>
    <name evidence="9" type="ORF">GM173_05005</name>
</gene>